<dbReference type="EMBL" id="JAYGJQ010000002">
    <property type="protein sequence ID" value="MEA9357915.1"/>
    <property type="molecule type" value="Genomic_DNA"/>
</dbReference>
<accession>A0ABU5W271</accession>
<proteinExistence type="predicted"/>
<evidence type="ECO:0000313" key="2">
    <source>
        <dbReference type="Proteomes" id="UP001302274"/>
    </source>
</evidence>
<reference evidence="1 2" key="1">
    <citation type="submission" date="2023-11" db="EMBL/GenBank/DDBJ databases">
        <title>A Novel Polar Bacteriovorax (B. antarcticus) Isolated from the Biocrust in Antarctica.</title>
        <authorList>
            <person name="Mun W."/>
            <person name="Choi S.Y."/>
            <person name="Mitchell R.J."/>
        </authorList>
    </citation>
    <scope>NUCLEOTIDE SEQUENCE [LARGE SCALE GENOMIC DNA]</scope>
    <source>
        <strain evidence="1 2">PP10</strain>
    </source>
</reference>
<gene>
    <name evidence="1" type="ORF">SHI21_16915</name>
</gene>
<evidence type="ECO:0000313" key="1">
    <source>
        <dbReference type="EMBL" id="MEA9357915.1"/>
    </source>
</evidence>
<organism evidence="1 2">
    <name type="scientific">Bacteriovorax antarcticus</name>
    <dbReference type="NCBI Taxonomy" id="3088717"/>
    <lineage>
        <taxon>Bacteria</taxon>
        <taxon>Pseudomonadati</taxon>
        <taxon>Bdellovibrionota</taxon>
        <taxon>Bacteriovoracia</taxon>
        <taxon>Bacteriovoracales</taxon>
        <taxon>Bacteriovoracaceae</taxon>
        <taxon>Bacteriovorax</taxon>
    </lineage>
</organism>
<sequence>MKSSQYDEQKQEINFLLSHVLLPYDMRLIFKLPRITKEGAYPFVFEEGILKDLKGTIYVEKIDNRCLFYSKADWSGKHTGFPNVVFEFFSQTLAKMTMERLFRLSNTLSH</sequence>
<comment type="caution">
    <text evidence="1">The sequence shown here is derived from an EMBL/GenBank/DDBJ whole genome shotgun (WGS) entry which is preliminary data.</text>
</comment>
<dbReference type="Proteomes" id="UP001302274">
    <property type="component" value="Unassembled WGS sequence"/>
</dbReference>
<name>A0ABU5W271_9BACT</name>
<keyword evidence="2" id="KW-1185">Reference proteome</keyword>
<protein>
    <submittedName>
        <fullName evidence="1">Uncharacterized protein</fullName>
    </submittedName>
</protein>
<dbReference type="RefSeq" id="WP_323578106.1">
    <property type="nucleotide sequence ID" value="NZ_JAYGJQ010000002.1"/>
</dbReference>